<keyword evidence="1" id="KW-0732">Signal</keyword>
<dbReference type="InParanoid" id="A0A371RGT8"/>
<protein>
    <submittedName>
        <fullName evidence="2">Uncharacterized protein</fullName>
    </submittedName>
</protein>
<dbReference type="EMBL" id="QUQO01000001">
    <property type="protein sequence ID" value="RFB04667.1"/>
    <property type="molecule type" value="Genomic_DNA"/>
</dbReference>
<evidence type="ECO:0000256" key="1">
    <source>
        <dbReference type="SAM" id="SignalP"/>
    </source>
</evidence>
<keyword evidence="3" id="KW-1185">Reference proteome</keyword>
<gene>
    <name evidence="2" type="ORF">DX908_04865</name>
</gene>
<name>A0A371RGT8_9PROT</name>
<evidence type="ECO:0000313" key="3">
    <source>
        <dbReference type="Proteomes" id="UP000264589"/>
    </source>
</evidence>
<comment type="caution">
    <text evidence="2">The sequence shown here is derived from an EMBL/GenBank/DDBJ whole genome shotgun (WGS) entry which is preliminary data.</text>
</comment>
<dbReference type="RefSeq" id="WP_116391299.1">
    <property type="nucleotide sequence ID" value="NZ_QUQO01000001.1"/>
</dbReference>
<feature type="signal peptide" evidence="1">
    <location>
        <begin position="1"/>
        <end position="27"/>
    </location>
</feature>
<proteinExistence type="predicted"/>
<feature type="chain" id="PRO_5016786080" evidence="1">
    <location>
        <begin position="28"/>
        <end position="103"/>
    </location>
</feature>
<sequence>MTAITNRNVVIAASVIAAIFVGQSLSAASAQETEVDPADVSANVAEFTMQASTDFAVRLATPSYELEEKFAAVEDHSTIRPDYSDYASNDTDTEDTIVVADAR</sequence>
<reference evidence="2 3" key="1">
    <citation type="submission" date="2018-08" db="EMBL/GenBank/DDBJ databases">
        <title>Parvularcula sp. SM1705, isolated from surface water of the South Sea China.</title>
        <authorList>
            <person name="Sun L."/>
        </authorList>
    </citation>
    <scope>NUCLEOTIDE SEQUENCE [LARGE SCALE GENOMIC DNA]</scope>
    <source>
        <strain evidence="2 3">SM1705</strain>
    </source>
</reference>
<dbReference type="Proteomes" id="UP000264589">
    <property type="component" value="Unassembled WGS sequence"/>
</dbReference>
<organism evidence="2 3">
    <name type="scientific">Parvularcula marina</name>
    <dbReference type="NCBI Taxonomy" id="2292771"/>
    <lineage>
        <taxon>Bacteria</taxon>
        <taxon>Pseudomonadati</taxon>
        <taxon>Pseudomonadota</taxon>
        <taxon>Alphaproteobacteria</taxon>
        <taxon>Parvularculales</taxon>
        <taxon>Parvularculaceae</taxon>
        <taxon>Parvularcula</taxon>
    </lineage>
</organism>
<evidence type="ECO:0000313" key="2">
    <source>
        <dbReference type="EMBL" id="RFB04667.1"/>
    </source>
</evidence>
<accession>A0A371RGT8</accession>
<dbReference type="AlphaFoldDB" id="A0A371RGT8"/>